<keyword evidence="3 4" id="KW-0732">Signal</keyword>
<accession>A0A074M6P3</accession>
<proteinExistence type="inferred from homology"/>
<dbReference type="GO" id="GO:1901982">
    <property type="term" value="F:maltose binding"/>
    <property type="evidence" value="ECO:0007669"/>
    <property type="project" value="TreeGrafter"/>
</dbReference>
<evidence type="ECO:0000256" key="1">
    <source>
        <dbReference type="ARBA" id="ARBA00008520"/>
    </source>
</evidence>
<evidence type="ECO:0000256" key="4">
    <source>
        <dbReference type="SAM" id="SignalP"/>
    </source>
</evidence>
<keyword evidence="2" id="KW-0813">Transport</keyword>
<dbReference type="PANTHER" id="PTHR30061:SF50">
    <property type="entry name" value="MALTOSE_MALTODEXTRIN-BINDING PERIPLASMIC PROTEIN"/>
    <property type="match status" value="1"/>
</dbReference>
<dbReference type="GO" id="GO:0015768">
    <property type="term" value="P:maltose transport"/>
    <property type="evidence" value="ECO:0007669"/>
    <property type="project" value="TreeGrafter"/>
</dbReference>
<keyword evidence="6" id="KW-1185">Reference proteome</keyword>
<dbReference type="OrthoDB" id="9808332at2"/>
<dbReference type="SUPFAM" id="SSF53850">
    <property type="entry name" value="Periplasmic binding protein-like II"/>
    <property type="match status" value="1"/>
</dbReference>
<feature type="chain" id="PRO_5039529198" evidence="4">
    <location>
        <begin position="20"/>
        <end position="454"/>
    </location>
</feature>
<organism evidence="5 6">
    <name type="scientific">Tumebacillus flagellatus</name>
    <dbReference type="NCBI Taxonomy" id="1157490"/>
    <lineage>
        <taxon>Bacteria</taxon>
        <taxon>Bacillati</taxon>
        <taxon>Bacillota</taxon>
        <taxon>Bacilli</taxon>
        <taxon>Bacillales</taxon>
        <taxon>Alicyclobacillaceae</taxon>
        <taxon>Tumebacillus</taxon>
    </lineage>
</organism>
<name>A0A074M6P3_9BACL</name>
<dbReference type="eggNOG" id="COG2182">
    <property type="taxonomic scope" value="Bacteria"/>
</dbReference>
<evidence type="ECO:0000313" key="6">
    <source>
        <dbReference type="Proteomes" id="UP000027931"/>
    </source>
</evidence>
<evidence type="ECO:0000256" key="2">
    <source>
        <dbReference type="ARBA" id="ARBA00022448"/>
    </source>
</evidence>
<feature type="signal peptide" evidence="4">
    <location>
        <begin position="1"/>
        <end position="19"/>
    </location>
</feature>
<dbReference type="EMBL" id="JMIR01000033">
    <property type="protein sequence ID" value="KEO81647.1"/>
    <property type="molecule type" value="Genomic_DNA"/>
</dbReference>
<dbReference type="GO" id="GO:0055052">
    <property type="term" value="C:ATP-binding cassette (ABC) transporter complex, substrate-binding subunit-containing"/>
    <property type="evidence" value="ECO:0007669"/>
    <property type="project" value="TreeGrafter"/>
</dbReference>
<dbReference type="GO" id="GO:0042956">
    <property type="term" value="P:maltodextrin transmembrane transport"/>
    <property type="evidence" value="ECO:0007669"/>
    <property type="project" value="TreeGrafter"/>
</dbReference>
<sequence>MKMKALAALAVLTATTMLVGCSDSNETSSPSDSSKPVTLNAWIMPNSPQPDKDFLTLLKPYLDQHPNVKINVTVLDWNSAWTKITAAATSGTGPDILQLGTTWVPAIAAMGGIEEVTDKVNDVGGASAWAPASWATTQIAGKPNVYGVPWFIDARAIFYRTDAFKQAGVDPATAFQSWDSFKAALEKVNGISVDGGKTKMAAMTLPGKNDWNVDHNIFPWVWAAGGEVLSSDNKKAVFNDDKGLQGVLYYTGLAQSGLVDKGALEENTAQTEADWENGKAAVLIDGSYMISTLATTKDKGGAAESPAAKNYAVAPLPPGPSGKAATFFGGSDLTVFSGSQHKADAWDVIKYLSTDDAQLTYAKMTGDLPAKNAVFNNDYFKNDPNLKQFVDAAKNGRSYPSVAQWGPIETVLVKHLGNIWDFVAGVNGTYSQESVKKELDAAASEVDALLKQQQ</sequence>
<comment type="caution">
    <text evidence="5">The sequence shown here is derived from an EMBL/GenBank/DDBJ whole genome shotgun (WGS) entry which is preliminary data.</text>
</comment>
<evidence type="ECO:0000313" key="5">
    <source>
        <dbReference type="EMBL" id="KEO81647.1"/>
    </source>
</evidence>
<dbReference type="STRING" id="1157490.EL26_19435"/>
<dbReference type="PROSITE" id="PS51257">
    <property type="entry name" value="PROKAR_LIPOPROTEIN"/>
    <property type="match status" value="1"/>
</dbReference>
<gene>
    <name evidence="5" type="ORF">EL26_19435</name>
</gene>
<comment type="similarity">
    <text evidence="1">Belongs to the bacterial solute-binding protein 1 family.</text>
</comment>
<protein>
    <submittedName>
        <fullName evidence="5">ABC transporter substrate-binding protein</fullName>
    </submittedName>
</protein>
<dbReference type="AlphaFoldDB" id="A0A074M6P3"/>
<dbReference type="Pfam" id="PF01547">
    <property type="entry name" value="SBP_bac_1"/>
    <property type="match status" value="1"/>
</dbReference>
<dbReference type="Proteomes" id="UP000027931">
    <property type="component" value="Unassembled WGS sequence"/>
</dbReference>
<dbReference type="Gene3D" id="3.40.190.10">
    <property type="entry name" value="Periplasmic binding protein-like II"/>
    <property type="match status" value="2"/>
</dbReference>
<dbReference type="PANTHER" id="PTHR30061">
    <property type="entry name" value="MALTOSE-BINDING PERIPLASMIC PROTEIN"/>
    <property type="match status" value="1"/>
</dbReference>
<dbReference type="InterPro" id="IPR006059">
    <property type="entry name" value="SBP"/>
</dbReference>
<dbReference type="CDD" id="cd14747">
    <property type="entry name" value="PBP2_MalE"/>
    <property type="match status" value="1"/>
</dbReference>
<dbReference type="RefSeq" id="WP_038092441.1">
    <property type="nucleotide sequence ID" value="NZ_JMIR01000033.1"/>
</dbReference>
<reference evidence="5 6" key="1">
    <citation type="journal article" date="2013" name="Int. J. Syst. Evol. Microbiol.">
        <title>Tumebacillus flagellatus sp. nov., an alpha-amylase/pullulanase-producing bacterium isolated from cassava wastewater.</title>
        <authorList>
            <person name="Wang Q."/>
            <person name="Xie N."/>
            <person name="Qin Y."/>
            <person name="Shen N."/>
            <person name="Zhu J."/>
            <person name="Mi H."/>
            <person name="Huang R."/>
        </authorList>
    </citation>
    <scope>NUCLEOTIDE SEQUENCE [LARGE SCALE GENOMIC DNA]</scope>
    <source>
        <strain evidence="5 6">GST4</strain>
    </source>
</reference>
<evidence type="ECO:0000256" key="3">
    <source>
        <dbReference type="ARBA" id="ARBA00022729"/>
    </source>
</evidence>